<dbReference type="AlphaFoldDB" id="A0A9N8D944"/>
<protein>
    <submittedName>
        <fullName evidence="1">Uncharacterized protein</fullName>
    </submittedName>
</protein>
<sequence>MKRGYQWGKLAMEVCIKGEWKVKEKQEEFLIVQLLGVGGTSRVWQAVVMDGSSNRQAAFFCAIKYWIKVYNKENHETLSSMDAEKESQVAAKKEVTFYRQIYSNQDGVDLSEYVGKVKLNYCWCVILPFFKPIQKPQRQEALQKIEQLLRKQFYRYDETTKKHVSYQFGESDRRWRHVGLWGEKVVLFDLADLDAKDVNSENDHLL</sequence>
<dbReference type="OrthoDB" id="54072at2759"/>
<comment type="caution">
    <text evidence="1">The sequence shown here is derived from an EMBL/GenBank/DDBJ whole genome shotgun (WGS) entry which is preliminary data.</text>
</comment>
<dbReference type="Proteomes" id="UP001153069">
    <property type="component" value="Unassembled WGS sequence"/>
</dbReference>
<evidence type="ECO:0000313" key="1">
    <source>
        <dbReference type="EMBL" id="CAB9497466.1"/>
    </source>
</evidence>
<name>A0A9N8D944_9STRA</name>
<proteinExistence type="predicted"/>
<organism evidence="1 2">
    <name type="scientific">Seminavis robusta</name>
    <dbReference type="NCBI Taxonomy" id="568900"/>
    <lineage>
        <taxon>Eukaryota</taxon>
        <taxon>Sar</taxon>
        <taxon>Stramenopiles</taxon>
        <taxon>Ochrophyta</taxon>
        <taxon>Bacillariophyta</taxon>
        <taxon>Bacillariophyceae</taxon>
        <taxon>Bacillariophycidae</taxon>
        <taxon>Naviculales</taxon>
        <taxon>Naviculaceae</taxon>
        <taxon>Seminavis</taxon>
    </lineage>
</organism>
<gene>
    <name evidence="1" type="ORF">SEMRO_20_G014140.1</name>
</gene>
<evidence type="ECO:0000313" key="2">
    <source>
        <dbReference type="Proteomes" id="UP001153069"/>
    </source>
</evidence>
<reference evidence="1" key="1">
    <citation type="submission" date="2020-06" db="EMBL/GenBank/DDBJ databases">
        <authorList>
            <consortium name="Plant Systems Biology data submission"/>
        </authorList>
    </citation>
    <scope>NUCLEOTIDE SEQUENCE</scope>
    <source>
        <strain evidence="1">D6</strain>
    </source>
</reference>
<dbReference type="EMBL" id="CAICTM010000020">
    <property type="protein sequence ID" value="CAB9497466.1"/>
    <property type="molecule type" value="Genomic_DNA"/>
</dbReference>
<keyword evidence="2" id="KW-1185">Reference proteome</keyword>
<accession>A0A9N8D944</accession>